<feature type="region of interest" description="Disordered" evidence="1">
    <location>
        <begin position="1"/>
        <end position="128"/>
    </location>
</feature>
<protein>
    <submittedName>
        <fullName evidence="3">Uncharacterized protein</fullName>
    </submittedName>
</protein>
<feature type="compositionally biased region" description="Polar residues" evidence="1">
    <location>
        <begin position="450"/>
        <end position="466"/>
    </location>
</feature>
<feature type="compositionally biased region" description="Pro residues" evidence="1">
    <location>
        <begin position="89"/>
        <end position="128"/>
    </location>
</feature>
<feature type="transmembrane region" description="Helical" evidence="2">
    <location>
        <begin position="409"/>
        <end position="431"/>
    </location>
</feature>
<feature type="transmembrane region" description="Helical" evidence="2">
    <location>
        <begin position="285"/>
        <end position="306"/>
    </location>
</feature>
<feature type="compositionally biased region" description="Polar residues" evidence="1">
    <location>
        <begin position="484"/>
        <end position="507"/>
    </location>
</feature>
<feature type="region of interest" description="Disordered" evidence="1">
    <location>
        <begin position="430"/>
        <end position="517"/>
    </location>
</feature>
<accession>A0ABQ7F3U7</accession>
<keyword evidence="2" id="KW-1133">Transmembrane helix</keyword>
<gene>
    <name evidence="3" type="ORF">DY000_02051698</name>
</gene>
<keyword evidence="4" id="KW-1185">Reference proteome</keyword>
<feature type="transmembrane region" description="Helical" evidence="2">
    <location>
        <begin position="367"/>
        <end position="389"/>
    </location>
</feature>
<evidence type="ECO:0000256" key="2">
    <source>
        <dbReference type="SAM" id="Phobius"/>
    </source>
</evidence>
<evidence type="ECO:0000313" key="4">
    <source>
        <dbReference type="Proteomes" id="UP000266723"/>
    </source>
</evidence>
<feature type="compositionally biased region" description="Low complexity" evidence="1">
    <location>
        <begin position="27"/>
        <end position="39"/>
    </location>
</feature>
<evidence type="ECO:0000313" key="3">
    <source>
        <dbReference type="EMBL" id="KAF3610260.1"/>
    </source>
</evidence>
<comment type="caution">
    <text evidence="3">The sequence shown here is derived from an EMBL/GenBank/DDBJ whole genome shotgun (WGS) entry which is preliminary data.</text>
</comment>
<feature type="region of interest" description="Disordered" evidence="1">
    <location>
        <begin position="531"/>
        <end position="575"/>
    </location>
</feature>
<reference evidence="3 4" key="1">
    <citation type="journal article" date="2020" name="BMC Genomics">
        <title>Intraspecific diversification of the crop wild relative Brassica cretica Lam. using demographic model selection.</title>
        <authorList>
            <person name="Kioukis A."/>
            <person name="Michalopoulou V.A."/>
            <person name="Briers L."/>
            <person name="Pirintsos S."/>
            <person name="Studholme D.J."/>
            <person name="Pavlidis P."/>
            <person name="Sarris P.F."/>
        </authorList>
    </citation>
    <scope>NUCLEOTIDE SEQUENCE [LARGE SCALE GENOMIC DNA]</scope>
    <source>
        <strain evidence="4">cv. PFS-1207/04</strain>
    </source>
</reference>
<dbReference type="Proteomes" id="UP000266723">
    <property type="component" value="Unassembled WGS sequence"/>
</dbReference>
<sequence length="575" mass="63412">MLLLVGTPPRMTRSVSRRGEELLKAQRSSLSLASASPTPRSLPPVRTRRSNVSESACVSVTKSPPVLPSKPEPPDLFPVEQIKPLFETFPPPDPLPPDPPFKTPSPPEPPDPPLEAPSPMCPPEPPDPPDVLALNAPLRFCDTSSRPSLQALFQISTVKLPCRIATKSGGGGGAHVFASTLLAYGLLSPVVYRSIFGCVDWSLFSSCFDLPITPPCKVSHVHLSSFFSTYFTTVEWIRQLFVWVTLELRFMTLVGDIPMVLVLFGPTLATSNSIFIALARSSAVCSSLTGSIPGVGVMFVYLSSWWQVEEKLIFIFSLMNMDVAGYDFSLVPRLNQSSFLILPPIWSELEEQASLVLQGSSSHRMLFSAYGAVCVVLRVTLDAIFEVAYDVVVIRSHMFSFCDLCRHSIFYVFVGVVCLAVNSLFSGGGGAPISRQRRWRRPVTWRQRQNQRTANPDLSRNTQTDPKPSDAMVVVMESTRKRSPQQSPQLCVSSQIRRVRRGSSSESTGRKRQGRTWEAAKLTRDTVTATHCASGEPSEVKMTQIHRESNPRSTIPTTPPEEIRPATTSPSLRRS</sequence>
<keyword evidence="2" id="KW-0472">Membrane</keyword>
<name>A0ABQ7F3U7_BRACR</name>
<feature type="transmembrane region" description="Helical" evidence="2">
    <location>
        <begin position="257"/>
        <end position="278"/>
    </location>
</feature>
<dbReference type="EMBL" id="QGKV02000297">
    <property type="protein sequence ID" value="KAF3610260.1"/>
    <property type="molecule type" value="Genomic_DNA"/>
</dbReference>
<feature type="compositionally biased region" description="Pro residues" evidence="1">
    <location>
        <begin position="65"/>
        <end position="76"/>
    </location>
</feature>
<keyword evidence="2" id="KW-0812">Transmembrane</keyword>
<evidence type="ECO:0000256" key="1">
    <source>
        <dbReference type="SAM" id="MobiDB-lite"/>
    </source>
</evidence>
<organism evidence="3 4">
    <name type="scientific">Brassica cretica</name>
    <name type="common">Mustard</name>
    <dbReference type="NCBI Taxonomy" id="69181"/>
    <lineage>
        <taxon>Eukaryota</taxon>
        <taxon>Viridiplantae</taxon>
        <taxon>Streptophyta</taxon>
        <taxon>Embryophyta</taxon>
        <taxon>Tracheophyta</taxon>
        <taxon>Spermatophyta</taxon>
        <taxon>Magnoliopsida</taxon>
        <taxon>eudicotyledons</taxon>
        <taxon>Gunneridae</taxon>
        <taxon>Pentapetalae</taxon>
        <taxon>rosids</taxon>
        <taxon>malvids</taxon>
        <taxon>Brassicales</taxon>
        <taxon>Brassicaceae</taxon>
        <taxon>Brassiceae</taxon>
        <taxon>Brassica</taxon>
    </lineage>
</organism>
<proteinExistence type="predicted"/>
<feature type="compositionally biased region" description="Polar residues" evidence="1">
    <location>
        <begin position="50"/>
        <end position="61"/>
    </location>
</feature>